<evidence type="ECO:0008006" key="11">
    <source>
        <dbReference type="Google" id="ProtNLM"/>
    </source>
</evidence>
<sequence>MAVRLIMSAPSHTHPTRHPWKQATTSKFLMAAPTSSPRPATANNTDRLANDVARLRRELSSLQSSRSRLIADVAAANAARTIARSAVGNAEGSPDGDDDAIFSRLLNDGKKSEARCVENLRRMSGLTVFKLRSPNPTMGKKRKRDGEGEELIGLRIEVFTQAKFTAPHYLILRPTSTSTSASLSLEVYKHTVPAFIPLAALAKRWLNHDLSIFARELRGQILAHALRESAIRSLEGAEGVNELRTDAASSLVQFRLTAGGSDEGGERVEMKIHGVFGEWDLVNCVVLENSRRRRDLEKVLVNVVIGAGLYHSSIYQQAGEDLLGVFAIFGSSRFKNSRFKA</sequence>
<proteinExistence type="inferred from homology"/>
<dbReference type="GO" id="GO:0031511">
    <property type="term" value="C:Mis6-Sim4 complex"/>
    <property type="evidence" value="ECO:0007669"/>
    <property type="project" value="TreeGrafter"/>
</dbReference>
<evidence type="ECO:0000256" key="8">
    <source>
        <dbReference type="SAM" id="MobiDB-lite"/>
    </source>
</evidence>
<keyword evidence="7" id="KW-0175">Coiled coil</keyword>
<feature type="coiled-coil region" evidence="7">
    <location>
        <begin position="45"/>
        <end position="72"/>
    </location>
</feature>
<gene>
    <name evidence="9" type="ORF">G7K_3591-t1</name>
</gene>
<evidence type="ECO:0000256" key="1">
    <source>
        <dbReference type="ARBA" id="ARBA00004123"/>
    </source>
</evidence>
<keyword evidence="6" id="KW-0137">Centromere</keyword>
<dbReference type="EMBL" id="BACD03000022">
    <property type="protein sequence ID" value="GAO49441.1"/>
    <property type="molecule type" value="Genomic_DNA"/>
</dbReference>
<comment type="caution">
    <text evidence="9">The sequence shown here is derived from an EMBL/GenBank/DDBJ whole genome shotgun (WGS) entry which is preliminary data.</text>
</comment>
<evidence type="ECO:0000256" key="6">
    <source>
        <dbReference type="ARBA" id="ARBA00023328"/>
    </source>
</evidence>
<reference evidence="9 10" key="3">
    <citation type="journal article" date="2015" name="Genome Announc.">
        <title>Draft Genome Sequence of the Archiascomycetous Yeast Saitoella complicata.</title>
        <authorList>
            <person name="Yamauchi K."/>
            <person name="Kondo S."/>
            <person name="Hamamoto M."/>
            <person name="Takahashi Y."/>
            <person name="Ogura Y."/>
            <person name="Hayashi T."/>
            <person name="Nishida H."/>
        </authorList>
    </citation>
    <scope>NUCLEOTIDE SEQUENCE [LARGE SCALE GENOMIC DNA]</scope>
    <source>
        <strain evidence="9 10">NRRL Y-17804</strain>
    </source>
</reference>
<dbReference type="InterPro" id="IPR018464">
    <property type="entry name" value="CENP-O"/>
</dbReference>
<evidence type="ECO:0000256" key="5">
    <source>
        <dbReference type="ARBA" id="ARBA00023242"/>
    </source>
</evidence>
<reference evidence="9 10" key="1">
    <citation type="journal article" date="2011" name="J. Gen. Appl. Microbiol.">
        <title>Draft genome sequencing of the enigmatic yeast Saitoella complicata.</title>
        <authorList>
            <person name="Nishida H."/>
            <person name="Hamamoto M."/>
            <person name="Sugiyama J."/>
        </authorList>
    </citation>
    <scope>NUCLEOTIDE SEQUENCE [LARGE SCALE GENOMIC DNA]</scope>
    <source>
        <strain evidence="9 10">NRRL Y-17804</strain>
    </source>
</reference>
<protein>
    <recommendedName>
        <fullName evidence="11">Centromere protein O</fullName>
    </recommendedName>
</protein>
<dbReference type="PANTHER" id="PTHR14582:SF1">
    <property type="entry name" value="CENTROMERE PROTEIN O"/>
    <property type="match status" value="1"/>
</dbReference>
<comment type="subcellular location">
    <subcellularLocation>
        <location evidence="2">Chromosome</location>
        <location evidence="2">Centromere</location>
    </subcellularLocation>
    <subcellularLocation>
        <location evidence="1">Nucleus</location>
    </subcellularLocation>
</comment>
<feature type="region of interest" description="Disordered" evidence="8">
    <location>
        <begin position="1"/>
        <end position="20"/>
    </location>
</feature>
<evidence type="ECO:0000313" key="10">
    <source>
        <dbReference type="Proteomes" id="UP000033140"/>
    </source>
</evidence>
<dbReference type="Proteomes" id="UP000033140">
    <property type="component" value="Unassembled WGS sequence"/>
</dbReference>
<dbReference type="CDD" id="cd23834">
    <property type="entry name" value="DRWD-C_Mcm21"/>
    <property type="match status" value="1"/>
</dbReference>
<reference evidence="9 10" key="2">
    <citation type="journal article" date="2014" name="J. Gen. Appl. Microbiol.">
        <title>The early diverging ascomycetous budding yeast Saitoella complicata has three histone deacetylases belonging to the Clr6, Hos2, and Rpd3 lineages.</title>
        <authorList>
            <person name="Nishida H."/>
            <person name="Matsumoto T."/>
            <person name="Kondo S."/>
            <person name="Hamamoto M."/>
            <person name="Yoshikawa H."/>
        </authorList>
    </citation>
    <scope>NUCLEOTIDE SEQUENCE [LARGE SCALE GENOMIC DNA]</scope>
    <source>
        <strain evidence="9 10">NRRL Y-17804</strain>
    </source>
</reference>
<keyword evidence="4" id="KW-0158">Chromosome</keyword>
<dbReference type="AlphaFoldDB" id="A0A0E9NIE2"/>
<dbReference type="PANTHER" id="PTHR14582">
    <property type="entry name" value="INNER KINETOCHORE SUBUNIT MAL2"/>
    <property type="match status" value="1"/>
</dbReference>
<keyword evidence="10" id="KW-1185">Reference proteome</keyword>
<evidence type="ECO:0000256" key="2">
    <source>
        <dbReference type="ARBA" id="ARBA00004584"/>
    </source>
</evidence>
<evidence type="ECO:0000256" key="7">
    <source>
        <dbReference type="SAM" id="Coils"/>
    </source>
</evidence>
<organism evidence="9 10">
    <name type="scientific">Saitoella complicata (strain BCRC 22490 / CBS 7301 / JCM 7358 / NBRC 10748 / NRRL Y-17804)</name>
    <dbReference type="NCBI Taxonomy" id="698492"/>
    <lineage>
        <taxon>Eukaryota</taxon>
        <taxon>Fungi</taxon>
        <taxon>Dikarya</taxon>
        <taxon>Ascomycota</taxon>
        <taxon>Taphrinomycotina</taxon>
        <taxon>Taphrinomycotina incertae sedis</taxon>
        <taxon>Saitoella</taxon>
    </lineage>
</organism>
<accession>A0A0E9NIE2</accession>
<dbReference type="STRING" id="698492.A0A0E9NIE2"/>
<keyword evidence="5" id="KW-0539">Nucleus</keyword>
<name>A0A0E9NIE2_SAICN</name>
<comment type="similarity">
    <text evidence="3">Belongs to the CENP-O/MCM21 family.</text>
</comment>
<evidence type="ECO:0000256" key="3">
    <source>
        <dbReference type="ARBA" id="ARBA00007321"/>
    </source>
</evidence>
<evidence type="ECO:0000313" key="9">
    <source>
        <dbReference type="EMBL" id="GAO49441.1"/>
    </source>
</evidence>
<evidence type="ECO:0000256" key="4">
    <source>
        <dbReference type="ARBA" id="ARBA00022454"/>
    </source>
</evidence>
<dbReference type="Pfam" id="PF09496">
    <property type="entry name" value="CENP-O"/>
    <property type="match status" value="1"/>
</dbReference>
<dbReference type="CDD" id="cd23830">
    <property type="entry name" value="DRWD-N_Mcm21"/>
    <property type="match status" value="1"/>
</dbReference>
<dbReference type="GO" id="GO:0005634">
    <property type="term" value="C:nucleus"/>
    <property type="evidence" value="ECO:0007669"/>
    <property type="project" value="UniProtKB-SubCell"/>
</dbReference>